<dbReference type="InterPro" id="IPR009030">
    <property type="entry name" value="Growth_fac_rcpt_cys_sf"/>
</dbReference>
<feature type="domain" description="Tyrosine-protein kinase ephrin type A/B receptor-like" evidence="4">
    <location>
        <begin position="840"/>
        <end position="888"/>
    </location>
</feature>
<proteinExistence type="predicted"/>
<gene>
    <name evidence="6" type="ORF">M0812_01721</name>
</gene>
<feature type="transmembrane region" description="Helical" evidence="2">
    <location>
        <begin position="1452"/>
        <end position="1472"/>
    </location>
</feature>
<feature type="transmembrane region" description="Helical" evidence="2">
    <location>
        <begin position="1161"/>
        <end position="1180"/>
    </location>
</feature>
<dbReference type="SMART" id="SM01411">
    <property type="entry name" value="Ephrin_rec_like"/>
    <property type="match status" value="7"/>
</dbReference>
<evidence type="ECO:0000313" key="6">
    <source>
        <dbReference type="EMBL" id="KAJ3434603.1"/>
    </source>
</evidence>
<feature type="transmembrane region" description="Helical" evidence="2">
    <location>
        <begin position="1200"/>
        <end position="1218"/>
    </location>
</feature>
<dbReference type="InterPro" id="IPR011641">
    <property type="entry name" value="Tyr-kin_ephrin_A/B_rcpt-like"/>
</dbReference>
<evidence type="ECO:0000259" key="4">
    <source>
        <dbReference type="Pfam" id="PF07699"/>
    </source>
</evidence>
<feature type="domain" description="DUF7948" evidence="5">
    <location>
        <begin position="65"/>
        <end position="256"/>
    </location>
</feature>
<keyword evidence="2" id="KW-0472">Membrane</keyword>
<dbReference type="Gene3D" id="2.10.220.10">
    <property type="entry name" value="Hormone Receptor, Insulin-like Growth Factor Receptor 1, Chain A, domain 2"/>
    <property type="match status" value="1"/>
</dbReference>
<feature type="transmembrane region" description="Helical" evidence="2">
    <location>
        <begin position="1253"/>
        <end position="1274"/>
    </location>
</feature>
<feature type="transmembrane region" description="Helical" evidence="2">
    <location>
        <begin position="1421"/>
        <end position="1440"/>
    </location>
</feature>
<feature type="chain" id="PRO_5043473875" evidence="3">
    <location>
        <begin position="21"/>
        <end position="1621"/>
    </location>
</feature>
<dbReference type="PANTHER" id="PTHR46967:SF1">
    <property type="entry name" value="KERATIN-ASSOCIATED PROTEIN 16-1-LIKE"/>
    <property type="match status" value="1"/>
</dbReference>
<feature type="domain" description="Tyrosine-protein kinase ephrin type A/B receptor-like" evidence="4">
    <location>
        <begin position="942"/>
        <end position="987"/>
    </location>
</feature>
<comment type="caution">
    <text evidence="6">The sequence shown here is derived from an EMBL/GenBank/DDBJ whole genome shotgun (WGS) entry which is preliminary data.</text>
</comment>
<evidence type="ECO:0000259" key="5">
    <source>
        <dbReference type="Pfam" id="PF25778"/>
    </source>
</evidence>
<keyword evidence="3" id="KW-0732">Signal</keyword>
<dbReference type="SUPFAM" id="SSF57184">
    <property type="entry name" value="Growth factor receptor domain"/>
    <property type="match status" value="3"/>
</dbReference>
<name>A0AAV7YXQ9_9EUKA</name>
<dbReference type="Proteomes" id="UP001146793">
    <property type="component" value="Unassembled WGS sequence"/>
</dbReference>
<dbReference type="EMBL" id="JANTQA010000042">
    <property type="protein sequence ID" value="KAJ3434603.1"/>
    <property type="molecule type" value="Genomic_DNA"/>
</dbReference>
<evidence type="ECO:0000313" key="7">
    <source>
        <dbReference type="Proteomes" id="UP001146793"/>
    </source>
</evidence>
<feature type="region of interest" description="Disordered" evidence="1">
    <location>
        <begin position="1599"/>
        <end position="1621"/>
    </location>
</feature>
<feature type="transmembrane region" description="Helical" evidence="2">
    <location>
        <begin position="1395"/>
        <end position="1415"/>
    </location>
</feature>
<keyword evidence="2" id="KW-1133">Transmembrane helix</keyword>
<evidence type="ECO:0000256" key="2">
    <source>
        <dbReference type="SAM" id="Phobius"/>
    </source>
</evidence>
<dbReference type="Pfam" id="PF07699">
    <property type="entry name" value="Ephrin_rec_like"/>
    <property type="match status" value="3"/>
</dbReference>
<dbReference type="SMART" id="SM00261">
    <property type="entry name" value="FU"/>
    <property type="match status" value="2"/>
</dbReference>
<feature type="transmembrane region" description="Helical" evidence="2">
    <location>
        <begin position="1295"/>
        <end position="1312"/>
    </location>
</feature>
<dbReference type="Gene3D" id="2.10.50.10">
    <property type="entry name" value="Tumor Necrosis Factor Receptor, subunit A, domain 2"/>
    <property type="match status" value="6"/>
</dbReference>
<organism evidence="6 7">
    <name type="scientific">Anaeramoeba flamelloides</name>
    <dbReference type="NCBI Taxonomy" id="1746091"/>
    <lineage>
        <taxon>Eukaryota</taxon>
        <taxon>Metamonada</taxon>
        <taxon>Anaeramoebidae</taxon>
        <taxon>Anaeramoeba</taxon>
    </lineage>
</organism>
<dbReference type="Pfam" id="PF25778">
    <property type="entry name" value="DUF7948"/>
    <property type="match status" value="1"/>
</dbReference>
<feature type="domain" description="Tyrosine-protein kinase ephrin type A/B receptor-like" evidence="4">
    <location>
        <begin position="1007"/>
        <end position="1049"/>
    </location>
</feature>
<dbReference type="InterPro" id="IPR006212">
    <property type="entry name" value="Furin_repeat"/>
</dbReference>
<sequence>MKKLLLYLVFLLLITGTVFCFQNVISEKTFPTTLPDLKFNEKSQQFSRSPKDKNFLFTLSAHILENVGQTHKKVKYICDIPFTGKFYFTNEKIVYASGDNWVQFKIRNSSAKSLVASEELKSKTNYYLGQFKKTNISNYRTLVYKDILKNVDLEFTTGPNGLVKSSFYLQKAEDIKSIVLDYRFDTDLSMRLDNDGSLLFERKATFDPVLRESPPVFFQNNRQLSGEYILNQVTHQITYQIDDPDFDPNQPLIIDPNYATYIAGDDIDLSEDGTTDSNHCGIITGYTQSSNFPVEKAYQDELKGTIDGFVVKTCDGSSLEWSTYIGSTSEDKMKTIIADSNDDLLVTGYTTDSETADRFPTTSGAYKTICSETTSRVTTVTKFSSTGSLIWSTYLCTDKISTGYGVTLSPEEDIVYVAGFTRSIIPQEGETGANYECDSDSIDSDSIFVVSLNSEGSSLLRTKCYTGDKQEFLKRLISDSNYLYISGFTTSTSLPTTSGVVMEDSPTSTDEKWFMGKLNIDDFSLVWMSYYGGTDGQSFPLDMALKSDGNIWISGKTSCSNFPLTADATQKYYEDEAQYAGTFTLISADGSTAIYSSLLGGYSTGSSDIWAIGLGENDEVVVGMTYPPYGEGEYDYDFGKGAGVIVWNHNITKELRKIRIGTFRVRGIGFYQGDPYNFTIVGSSTSSKDYNSTLETTENAFQKTQIDLNDLFAIHIYTKCAKGSYGVDQGCLPCPNGTYSDEIGMTMECKKCLEGTFGNETGLSVCYDCEPGTATPQNNQKSCAPCSSGHYTDTYKSTSCKECDKGTFNDQQGLSYCDKCDIGTFNQESGLSTCDKCDFGTYANVTGLSECYECDIGTYNNLEGQENCFECDTGKYQDSKKSTSCKECVPGTFADEKGLGYCKNCTGGTYNSKYQSSTCEQCEKGKYNPGDGSTKCFDCNYGTFANVTGLAQCYECESGTYSIDKGTTRCELCDYGTYSDITGKTSATCTNCPMGTYNSYKGVSSVEGCIECPMGTFSETLGAHSNSICQMCPKGTYNQKTGSQSSDDCLSCPAGTIANGIQATTCLDCPVGQEPDDAQDECQDCQAGFYSEEEGQVCDPCAAGYFNNEEGLTYCVKCSSVDICLGNNTCEGERDPEYNCAKCISGYFLLNDQCQSCPPPVQAILIIATLTLILILIYVFRVRINNFMKSTRNPIKGITFTFFQILAGIIALDLTWPVPVRSNLRFVSSAFNLEFDTVVSPECYQSFTYYDTWLIIFLIPLAGTVISVGFWFYYLKRYKLEPERLERRKIRLVHHYSVVLKYLYLPLVKLSIDPFDLTYQEEDEKYTLDSNPKLSPSDEKWQSFLPLFITSVVLYVIGIPVFFFIVVYKAKKANFTEWYEKRFGWMYRYFKPNRYWWELVEIFFKFMVIVTAIMFNVNSTGQAWFVLGLLAVLMILVLILRPHKGEYPKYVAEDRLVVGLLLVAFSVVTLAIDFFNSVPFFILFPIGFIIVFDGIKENLRKFLAESKLIRAEIQMQAVELKNNNINLDDFLAQEGEDEKQSQKKNNRLIKQINEMNKGLSTMKKTIKRAQKNIQNLTQENEQIEEKNKIFWEENEQLENKVKGKGGDNVTSNTNESDEIDK</sequence>
<accession>A0AAV7YXQ9</accession>
<keyword evidence="2" id="KW-0812">Transmembrane</keyword>
<protein>
    <submittedName>
        <fullName evidence="6">Insulin-like growth factor binding proteinn-terminal</fullName>
    </submittedName>
</protein>
<evidence type="ECO:0000256" key="3">
    <source>
        <dbReference type="SAM" id="SignalP"/>
    </source>
</evidence>
<dbReference type="InterPro" id="IPR057708">
    <property type="entry name" value="DUF7948"/>
</dbReference>
<reference evidence="6" key="1">
    <citation type="submission" date="2022-08" db="EMBL/GenBank/DDBJ databases">
        <title>Novel sulphate-reducing endosymbionts in the free-living metamonad Anaeramoeba.</title>
        <authorList>
            <person name="Jerlstrom-Hultqvist J."/>
            <person name="Cepicka I."/>
            <person name="Gallot-Lavallee L."/>
            <person name="Salas-Leiva D."/>
            <person name="Curtis B.A."/>
            <person name="Zahonova K."/>
            <person name="Pipaliya S."/>
            <person name="Dacks J."/>
            <person name="Roger A.J."/>
        </authorList>
    </citation>
    <scope>NUCLEOTIDE SEQUENCE</scope>
    <source>
        <strain evidence="6">Busselton2</strain>
    </source>
</reference>
<evidence type="ECO:0000256" key="1">
    <source>
        <dbReference type="SAM" id="MobiDB-lite"/>
    </source>
</evidence>
<feature type="signal peptide" evidence="3">
    <location>
        <begin position="1"/>
        <end position="20"/>
    </location>
</feature>
<dbReference type="CDD" id="cd00185">
    <property type="entry name" value="TNFRSF"/>
    <property type="match status" value="1"/>
</dbReference>
<dbReference type="PANTHER" id="PTHR46967">
    <property type="entry name" value="INSULIN-LIKE GROWTH FACTOR BINDING PROTEIN,N-TERMINAL"/>
    <property type="match status" value="1"/>
</dbReference>
<feature type="transmembrane region" description="Helical" evidence="2">
    <location>
        <begin position="1344"/>
        <end position="1368"/>
    </location>
</feature>